<evidence type="ECO:0000256" key="4">
    <source>
        <dbReference type="ARBA" id="ARBA00022833"/>
    </source>
</evidence>
<sequence>MTEFLPLHTTVDERDRNASVAILPIGSFEQHGAILPLATDTVIASTIARALSTAYPVFELPPITISCSHEHSAWPGTVSITARTLYTVIQDIAASLRGSGIEKLVLVNAHGGNYVLSNVVQESQGMALFPTETDWLTARAAAGLKSSMLTDMHAGEIEVSILLHAHPHVVRPDYATHDHIADDRPHMLTLGLQAYTESGVVGLPSLATAEKGRNILSSLVTSFAATLSMLEQ</sequence>
<organism evidence="6 7">
    <name type="scientific">Kibdelosporangium banguiense</name>
    <dbReference type="NCBI Taxonomy" id="1365924"/>
    <lineage>
        <taxon>Bacteria</taxon>
        <taxon>Bacillati</taxon>
        <taxon>Actinomycetota</taxon>
        <taxon>Actinomycetes</taxon>
        <taxon>Pseudonocardiales</taxon>
        <taxon>Pseudonocardiaceae</taxon>
        <taxon>Kibdelosporangium</taxon>
    </lineage>
</organism>
<dbReference type="Pfam" id="PF02633">
    <property type="entry name" value="Creatininase"/>
    <property type="match status" value="1"/>
</dbReference>
<dbReference type="PANTHER" id="PTHR35005">
    <property type="entry name" value="3-DEHYDRO-SCYLLO-INOSOSE HYDROLASE"/>
    <property type="match status" value="1"/>
</dbReference>
<dbReference type="PANTHER" id="PTHR35005:SF1">
    <property type="entry name" value="2-AMINO-5-FORMYLAMINO-6-RIBOSYLAMINOPYRIMIDIN-4(3H)-ONE 5'-MONOPHOSPHATE DEFORMYLASE"/>
    <property type="match status" value="1"/>
</dbReference>
<dbReference type="Proteomes" id="UP001519332">
    <property type="component" value="Unassembled WGS sequence"/>
</dbReference>
<comment type="cofactor">
    <cofactor evidence="1">
        <name>Zn(2+)</name>
        <dbReference type="ChEBI" id="CHEBI:29105"/>
    </cofactor>
</comment>
<evidence type="ECO:0000313" key="6">
    <source>
        <dbReference type="EMBL" id="MBP2326167.1"/>
    </source>
</evidence>
<dbReference type="EC" id="3.5.2.10" evidence="6"/>
<accession>A0ABS4TP37</accession>
<proteinExistence type="inferred from homology"/>
<evidence type="ECO:0000256" key="3">
    <source>
        <dbReference type="ARBA" id="ARBA00022801"/>
    </source>
</evidence>
<dbReference type="GO" id="GO:0047789">
    <property type="term" value="F:creatininase activity"/>
    <property type="evidence" value="ECO:0007669"/>
    <property type="project" value="UniProtKB-EC"/>
</dbReference>
<evidence type="ECO:0000313" key="7">
    <source>
        <dbReference type="Proteomes" id="UP001519332"/>
    </source>
</evidence>
<dbReference type="EMBL" id="JAGINW010000001">
    <property type="protein sequence ID" value="MBP2326167.1"/>
    <property type="molecule type" value="Genomic_DNA"/>
</dbReference>
<keyword evidence="2" id="KW-0479">Metal-binding</keyword>
<reference evidence="6 7" key="1">
    <citation type="submission" date="2021-03" db="EMBL/GenBank/DDBJ databases">
        <title>Sequencing the genomes of 1000 actinobacteria strains.</title>
        <authorList>
            <person name="Klenk H.-P."/>
        </authorList>
    </citation>
    <scope>NUCLEOTIDE SEQUENCE [LARGE SCALE GENOMIC DNA]</scope>
    <source>
        <strain evidence="6 7">DSM 46670</strain>
    </source>
</reference>
<keyword evidence="3 6" id="KW-0378">Hydrolase</keyword>
<evidence type="ECO:0000256" key="1">
    <source>
        <dbReference type="ARBA" id="ARBA00001947"/>
    </source>
</evidence>
<protein>
    <submittedName>
        <fullName evidence="6">Creatinine amidohydrolase</fullName>
        <ecNumber evidence="6">3.5.2.10</ecNumber>
    </submittedName>
</protein>
<dbReference type="InterPro" id="IPR003785">
    <property type="entry name" value="Creatininase/forma_Hydrolase"/>
</dbReference>
<comment type="caution">
    <text evidence="6">The sequence shown here is derived from an EMBL/GenBank/DDBJ whole genome shotgun (WGS) entry which is preliminary data.</text>
</comment>
<dbReference type="InterPro" id="IPR024087">
    <property type="entry name" value="Creatininase-like_sf"/>
</dbReference>
<dbReference type="SUPFAM" id="SSF102215">
    <property type="entry name" value="Creatininase"/>
    <property type="match status" value="1"/>
</dbReference>
<evidence type="ECO:0000256" key="5">
    <source>
        <dbReference type="ARBA" id="ARBA00024029"/>
    </source>
</evidence>
<dbReference type="RefSeq" id="WP_209643261.1">
    <property type="nucleotide sequence ID" value="NZ_JAGINW010000001.1"/>
</dbReference>
<gene>
    <name evidence="6" type="ORF">JOF56_006552</name>
</gene>
<dbReference type="Gene3D" id="3.40.50.10310">
    <property type="entry name" value="Creatininase"/>
    <property type="match status" value="1"/>
</dbReference>
<evidence type="ECO:0000256" key="2">
    <source>
        <dbReference type="ARBA" id="ARBA00022723"/>
    </source>
</evidence>
<keyword evidence="7" id="KW-1185">Reference proteome</keyword>
<keyword evidence="4" id="KW-0862">Zinc</keyword>
<comment type="similarity">
    <text evidence="5">Belongs to the creatininase superfamily.</text>
</comment>
<name>A0ABS4TP37_9PSEU</name>